<keyword evidence="2" id="KW-1133">Transmembrane helix</keyword>
<evidence type="ECO:0000256" key="2">
    <source>
        <dbReference type="SAM" id="Phobius"/>
    </source>
</evidence>
<accession>A0ABN5Z4Z6</accession>
<keyword evidence="2" id="KW-0812">Transmembrane</keyword>
<feature type="region of interest" description="Disordered" evidence="1">
    <location>
        <begin position="1"/>
        <end position="38"/>
    </location>
</feature>
<keyword evidence="4" id="KW-1185">Reference proteome</keyword>
<dbReference type="Proteomes" id="UP000465609">
    <property type="component" value="Plasmid pJCM15296"/>
</dbReference>
<gene>
    <name evidence="3" type="ORF">MAUB_62900</name>
</gene>
<dbReference type="EMBL" id="AP022578">
    <property type="protein sequence ID" value="BBX88089.1"/>
    <property type="molecule type" value="Genomic_DNA"/>
</dbReference>
<proteinExistence type="predicted"/>
<keyword evidence="2" id="KW-0472">Membrane</keyword>
<name>A0ABN5Z4Z6_9MYCO</name>
<organism evidence="3 4">
    <name type="scientific">Mycolicibacterium aubagnense</name>
    <dbReference type="NCBI Taxonomy" id="319707"/>
    <lineage>
        <taxon>Bacteria</taxon>
        <taxon>Bacillati</taxon>
        <taxon>Actinomycetota</taxon>
        <taxon>Actinomycetes</taxon>
        <taxon>Mycobacteriales</taxon>
        <taxon>Mycobacteriaceae</taxon>
        <taxon>Mycolicibacterium</taxon>
    </lineage>
</organism>
<evidence type="ECO:0000313" key="3">
    <source>
        <dbReference type="EMBL" id="BBX88089.1"/>
    </source>
</evidence>
<keyword evidence="3" id="KW-0614">Plasmid</keyword>
<evidence type="ECO:0000256" key="1">
    <source>
        <dbReference type="SAM" id="MobiDB-lite"/>
    </source>
</evidence>
<geneLocation type="plasmid" evidence="3 4">
    <name>pJCM15296</name>
</geneLocation>
<protein>
    <submittedName>
        <fullName evidence="3">Uncharacterized protein</fullName>
    </submittedName>
</protein>
<sequence>MLVPIPADRRQASRPAGELTDKDVESATMNTTPRRPRRSRTRIGLMAAVVILVALAVAVVIVLNTRASGPVNSIERTAQDRCDAEVRNRLVAPAAATLSNTDVATSPLDPDAKDLFTLTQGPLSGIDHSRITVWSVTVAVDAPNEVGGSLHDRYDCRAYFVDGTLTDTLVLAGHDH</sequence>
<reference evidence="3 4" key="1">
    <citation type="journal article" date="2019" name="Emerg. Microbes Infect.">
        <title>Comprehensive subspecies identification of 175 nontuberculous mycobacteria species based on 7547 genomic profiles.</title>
        <authorList>
            <person name="Matsumoto Y."/>
            <person name="Kinjo T."/>
            <person name="Motooka D."/>
            <person name="Nabeya D."/>
            <person name="Jung N."/>
            <person name="Uechi K."/>
            <person name="Horii T."/>
            <person name="Iida T."/>
            <person name="Fujita J."/>
            <person name="Nakamura S."/>
        </authorList>
    </citation>
    <scope>NUCLEOTIDE SEQUENCE [LARGE SCALE GENOMIC DNA]</scope>
    <source>
        <strain evidence="3 4">JCM 15296</strain>
        <plasmid evidence="3">pJCM15296</plasmid>
    </source>
</reference>
<evidence type="ECO:0000313" key="4">
    <source>
        <dbReference type="Proteomes" id="UP000465609"/>
    </source>
</evidence>
<feature type="transmembrane region" description="Helical" evidence="2">
    <location>
        <begin position="43"/>
        <end position="63"/>
    </location>
</feature>